<dbReference type="EMBL" id="QGGY01000016">
    <property type="protein sequence ID" value="PWJ72773.1"/>
    <property type="molecule type" value="Genomic_DNA"/>
</dbReference>
<feature type="signal peptide" evidence="3">
    <location>
        <begin position="1"/>
        <end position="28"/>
    </location>
</feature>
<dbReference type="AlphaFoldDB" id="A0AB73SZ32"/>
<keyword evidence="3" id="KW-0732">Signal</keyword>
<evidence type="ECO:0008006" key="6">
    <source>
        <dbReference type="Google" id="ProtNLM"/>
    </source>
</evidence>
<proteinExistence type="predicted"/>
<keyword evidence="5" id="KW-1185">Reference proteome</keyword>
<keyword evidence="2" id="KW-1133">Transmembrane helix</keyword>
<feature type="compositionally biased region" description="Low complexity" evidence="1">
    <location>
        <begin position="126"/>
        <end position="146"/>
    </location>
</feature>
<feature type="compositionally biased region" description="Basic and acidic residues" evidence="1">
    <location>
        <begin position="242"/>
        <end position="264"/>
    </location>
</feature>
<sequence length="398" mass="44350">MNNFKRRLKHSLWMALVLICMFSMPVLASGQSDDNSLAGLGITNGEVSPEFDYSTVEYTVTVPAGTTKLELDPQTSNENATIVDISDTTLVDGAVDVSITVRSESGIDALYVLHVKEAEGAPATEPVTEAPQTQPATQAQPEVPQTETPNVQASLAESEANSLRAQVDDLKVKNDLTMKIIYGLIAFAVILLFIIINLILKNRDLKDDLRDAEDELDYQTNEFARKEKSMSTDNYYAPNQTKGKDDRHEASAAVRDQEVMEETFRQTPEQLKPSENPRKDSGRKNRKPSRKDNRKAQQESQPSVEPTADYDQPVNQDKPPVKKAPPARKEAPAKKEAPAQRETPRQKKSPEQSRPPRQKRPSDQPRAPKQDRAPEPKQVQDAPVSEKDQDIDVNMVDL</sequence>
<feature type="region of interest" description="Disordered" evidence="1">
    <location>
        <begin position="121"/>
        <end position="152"/>
    </location>
</feature>
<comment type="caution">
    <text evidence="4">The sequence shown here is derived from an EMBL/GenBank/DDBJ whole genome shotgun (WGS) entry which is preliminary data.</text>
</comment>
<feature type="transmembrane region" description="Helical" evidence="2">
    <location>
        <begin position="180"/>
        <end position="200"/>
    </location>
</feature>
<name>A0AB73SZ32_9FIRM</name>
<organism evidence="4 5">
    <name type="scientific">Murimonas intestini</name>
    <dbReference type="NCBI Taxonomy" id="1337051"/>
    <lineage>
        <taxon>Bacteria</taxon>
        <taxon>Bacillati</taxon>
        <taxon>Bacillota</taxon>
        <taxon>Clostridia</taxon>
        <taxon>Lachnospirales</taxon>
        <taxon>Lachnospiraceae</taxon>
        <taxon>Murimonas</taxon>
    </lineage>
</organism>
<evidence type="ECO:0000313" key="5">
    <source>
        <dbReference type="Proteomes" id="UP000245412"/>
    </source>
</evidence>
<accession>A0AB73SZ32</accession>
<feature type="region of interest" description="Disordered" evidence="1">
    <location>
        <begin position="223"/>
        <end position="398"/>
    </location>
</feature>
<evidence type="ECO:0000256" key="2">
    <source>
        <dbReference type="SAM" id="Phobius"/>
    </source>
</evidence>
<dbReference type="RefSeq" id="WP_109748240.1">
    <property type="nucleotide sequence ID" value="NZ_CABJAT010000004.1"/>
</dbReference>
<feature type="compositionally biased region" description="Basic and acidic residues" evidence="1">
    <location>
        <begin position="360"/>
        <end position="375"/>
    </location>
</feature>
<evidence type="ECO:0000313" key="4">
    <source>
        <dbReference type="EMBL" id="PWJ72773.1"/>
    </source>
</evidence>
<feature type="compositionally biased region" description="Polar residues" evidence="1">
    <location>
        <begin position="231"/>
        <end position="241"/>
    </location>
</feature>
<reference evidence="4 5" key="1">
    <citation type="submission" date="2018-05" db="EMBL/GenBank/DDBJ databases">
        <authorList>
            <person name="Goeker M."/>
            <person name="Huntemann M."/>
            <person name="Clum A."/>
            <person name="Pillay M."/>
            <person name="Palaniappan K."/>
            <person name="Varghese N."/>
            <person name="Mikhailova N."/>
            <person name="Stamatis D."/>
            <person name="Reddy T."/>
            <person name="Daum C."/>
            <person name="Shapiro N."/>
            <person name="Ivanova N."/>
            <person name="Kyrpides N."/>
            <person name="Woyke T."/>
        </authorList>
    </citation>
    <scope>NUCLEOTIDE SEQUENCE [LARGE SCALE GENOMIC DNA]</scope>
    <source>
        <strain evidence="4 5">DSM 26524</strain>
    </source>
</reference>
<evidence type="ECO:0000256" key="3">
    <source>
        <dbReference type="SAM" id="SignalP"/>
    </source>
</evidence>
<gene>
    <name evidence="4" type="ORF">C7383_11687</name>
</gene>
<evidence type="ECO:0000256" key="1">
    <source>
        <dbReference type="SAM" id="MobiDB-lite"/>
    </source>
</evidence>
<feature type="compositionally biased region" description="Basic and acidic residues" evidence="1">
    <location>
        <begin position="327"/>
        <end position="351"/>
    </location>
</feature>
<keyword evidence="2" id="KW-0812">Transmembrane</keyword>
<protein>
    <recommendedName>
        <fullName evidence="6">Cadherin-like beta sandwich domain-containing protein</fullName>
    </recommendedName>
</protein>
<keyword evidence="2" id="KW-0472">Membrane</keyword>
<dbReference type="Proteomes" id="UP000245412">
    <property type="component" value="Unassembled WGS sequence"/>
</dbReference>
<feature type="chain" id="PRO_5044506648" description="Cadherin-like beta sandwich domain-containing protein" evidence="3">
    <location>
        <begin position="29"/>
        <end position="398"/>
    </location>
</feature>